<dbReference type="InterPro" id="IPR000033">
    <property type="entry name" value="LDLR_classB_rpt"/>
</dbReference>
<dbReference type="InterPro" id="IPR001881">
    <property type="entry name" value="EGF-like_Ca-bd_dom"/>
</dbReference>
<keyword evidence="8" id="KW-0084">Basement membrane</keyword>
<feature type="disulfide bond" evidence="12">
    <location>
        <begin position="852"/>
        <end position="869"/>
    </location>
</feature>
<accession>A0ABP1QSL4</accession>
<evidence type="ECO:0000256" key="8">
    <source>
        <dbReference type="ARBA" id="ARBA00022869"/>
    </source>
</evidence>
<feature type="domain" description="Nidogen G2 beta-barrel" evidence="16">
    <location>
        <begin position="336"/>
        <end position="561"/>
    </location>
</feature>
<dbReference type="InterPro" id="IPR003886">
    <property type="entry name" value="NIDO_dom"/>
</dbReference>
<evidence type="ECO:0000256" key="10">
    <source>
        <dbReference type="ARBA" id="ARBA00023157"/>
    </source>
</evidence>
<dbReference type="Pfam" id="PF06119">
    <property type="entry name" value="NIDO"/>
    <property type="match status" value="1"/>
</dbReference>
<name>A0ABP1QSL4_9HEXA</name>
<dbReference type="SMART" id="SM00539">
    <property type="entry name" value="NIDO"/>
    <property type="match status" value="1"/>
</dbReference>
<dbReference type="SUPFAM" id="SSF57196">
    <property type="entry name" value="EGF/Laminin"/>
    <property type="match status" value="2"/>
</dbReference>
<evidence type="ECO:0000256" key="7">
    <source>
        <dbReference type="ARBA" id="ARBA00022837"/>
    </source>
</evidence>
<dbReference type="PROSITE" id="PS00010">
    <property type="entry name" value="ASX_HYDROXYL"/>
    <property type="match status" value="1"/>
</dbReference>
<dbReference type="Pfam" id="PF12947">
    <property type="entry name" value="EGF_3"/>
    <property type="match status" value="5"/>
</dbReference>
<dbReference type="Pfam" id="PF00058">
    <property type="entry name" value="Ldl_recept_b"/>
    <property type="match status" value="3"/>
</dbReference>
<evidence type="ECO:0000259" key="15">
    <source>
        <dbReference type="PROSITE" id="PS50026"/>
    </source>
</evidence>
<keyword evidence="2" id="KW-0964">Secreted</keyword>
<feature type="repeat" description="LDL-receptor class B" evidence="13">
    <location>
        <begin position="1148"/>
        <end position="1190"/>
    </location>
</feature>
<dbReference type="PROSITE" id="PS50026">
    <property type="entry name" value="EGF_3"/>
    <property type="match status" value="8"/>
</dbReference>
<dbReference type="PANTHER" id="PTHR24039:SF58">
    <property type="entry name" value="EGF-LIKE DOMAIN-CONTAINING PROTEIN"/>
    <property type="match status" value="1"/>
</dbReference>
<keyword evidence="3" id="KW-0272">Extracellular matrix</keyword>
<evidence type="ECO:0000256" key="2">
    <source>
        <dbReference type="ARBA" id="ARBA00022525"/>
    </source>
</evidence>
<feature type="domain" description="NIDO" evidence="17">
    <location>
        <begin position="122"/>
        <end position="271"/>
    </location>
</feature>
<dbReference type="PROSITE" id="PS01187">
    <property type="entry name" value="EGF_CA"/>
    <property type="match status" value="1"/>
</dbReference>
<protein>
    <recommendedName>
        <fullName evidence="20">Nidogen-1</fullName>
    </recommendedName>
</protein>
<evidence type="ECO:0000256" key="5">
    <source>
        <dbReference type="ARBA" id="ARBA00022729"/>
    </source>
</evidence>
<feature type="domain" description="EGF-like" evidence="15">
    <location>
        <begin position="884"/>
        <end position="925"/>
    </location>
</feature>
<comment type="caution">
    <text evidence="12">Lacks conserved residue(s) required for the propagation of feature annotation.</text>
</comment>
<dbReference type="Gene3D" id="2.120.10.30">
    <property type="entry name" value="TolB, C-terminal domain"/>
    <property type="match status" value="1"/>
</dbReference>
<dbReference type="InterPro" id="IPR018097">
    <property type="entry name" value="EGF_Ca-bd_CS"/>
</dbReference>
<comment type="caution">
    <text evidence="18">The sequence shown here is derived from an EMBL/GenBank/DDBJ whole genome shotgun (WGS) entry which is preliminary data.</text>
</comment>
<keyword evidence="6" id="KW-0677">Repeat</keyword>
<feature type="domain" description="EGF-like" evidence="15">
    <location>
        <begin position="971"/>
        <end position="1012"/>
    </location>
</feature>
<keyword evidence="5 14" id="KW-0732">Signal</keyword>
<keyword evidence="11" id="KW-0325">Glycoprotein</keyword>
<keyword evidence="4 12" id="KW-0245">EGF-like domain</keyword>
<gene>
    <name evidence="18" type="ORF">ODALV1_LOCUS14712</name>
</gene>
<evidence type="ECO:0000256" key="11">
    <source>
        <dbReference type="ARBA" id="ARBA00023180"/>
    </source>
</evidence>
<evidence type="ECO:0000256" key="3">
    <source>
        <dbReference type="ARBA" id="ARBA00022530"/>
    </source>
</evidence>
<dbReference type="SUPFAM" id="SSF57184">
    <property type="entry name" value="Growth factor receptor domain"/>
    <property type="match status" value="1"/>
</dbReference>
<feature type="repeat" description="LDL-receptor class B" evidence="13">
    <location>
        <begin position="1191"/>
        <end position="1235"/>
    </location>
</feature>
<feature type="repeat" description="LDL-receptor class B" evidence="13">
    <location>
        <begin position="1105"/>
        <end position="1147"/>
    </location>
</feature>
<feature type="domain" description="EGF-like" evidence="15">
    <location>
        <begin position="745"/>
        <end position="786"/>
    </location>
</feature>
<dbReference type="InterPro" id="IPR009017">
    <property type="entry name" value="GFP"/>
</dbReference>
<feature type="domain" description="EGF-like" evidence="15">
    <location>
        <begin position="700"/>
        <end position="742"/>
    </location>
</feature>
<dbReference type="Proteomes" id="UP001642540">
    <property type="component" value="Unassembled WGS sequence"/>
</dbReference>
<dbReference type="InterPro" id="IPR011042">
    <property type="entry name" value="6-blade_b-propeller_TolB-like"/>
</dbReference>
<feature type="domain" description="EGF-like" evidence="15">
    <location>
        <begin position="928"/>
        <end position="969"/>
    </location>
</feature>
<evidence type="ECO:0000259" key="16">
    <source>
        <dbReference type="PROSITE" id="PS50993"/>
    </source>
</evidence>
<dbReference type="InterPro" id="IPR024731">
    <property type="entry name" value="NELL2-like_EGF"/>
</dbReference>
<dbReference type="SMART" id="SM00135">
    <property type="entry name" value="LY"/>
    <property type="match status" value="4"/>
</dbReference>
<feature type="domain" description="EGF-like" evidence="15">
    <location>
        <begin position="609"/>
        <end position="649"/>
    </location>
</feature>
<dbReference type="PROSITE" id="PS51120">
    <property type="entry name" value="LDLRB"/>
    <property type="match status" value="4"/>
</dbReference>
<feature type="disulfide bond" evidence="12">
    <location>
        <begin position="755"/>
        <end position="772"/>
    </location>
</feature>
<evidence type="ECO:0000256" key="1">
    <source>
        <dbReference type="ARBA" id="ARBA00004302"/>
    </source>
</evidence>
<feature type="domain" description="EGF-like" evidence="15">
    <location>
        <begin position="650"/>
        <end position="689"/>
    </location>
</feature>
<dbReference type="InterPro" id="IPR009030">
    <property type="entry name" value="Growth_fac_rcpt_cys_sf"/>
</dbReference>
<sequence>MGKRQNSERLRTFLGMPTRSSKFLLCSWCLVLLAIIGPTSQVHGNPVSLKLFPFGPQNDDAVVTRDVDDVSSPELRLQTPIMFYGTQYTGVYVNQNGLISFLTDIPTFVNMQFPLDYPTIAPFYSDVDTRVAGSVYYRESQSDELLERARTLFADHFTSAVNFVPSSLLIVSWDNVGYFDRKSDKTNTYQLVIASDGGESYVAMIYDKIDWIQGTGKNPNLPDAKAQAGLIAGNGGPHHSLKGSGTDQVSSLNKRSNINEDGVWVFRIGRIGDKIEVPDLNVNMVESSSEASSSCAAGGFTSCHSSANCVDYEPGFCCQCTRGFYGNGRVCLQNDVPVRFNGKVKGVLNGMAIDDADLFSYILPQDGRSYTAVAKIPERLGYDLQAVIVLGTSIGWLFSTSGRGAPNGFMLTGGLFNYTADINFYQTGQKVQVHQNFLGLDVFSHMRVDTRLHGSLPLVPVGKSIEIVDLKMEFTRVAPGTIRSRSSHTYRVEGTSVDNPFSLVQTIEYDECPWAAPVPPELDTTTMKVGKNYIVYDAGQGIGRYAITSTITPVDGDDPCKENKDKCGPSSSCVVEGDDFRCICNLGYEQQYNYEATDVNPNDPPQCVDIDECQVGTSTCDVTAVCINYPGSYRCECPPGYSGDGYTCTKIMTCTDIQCGPNAACIEIPGGQPECRCLPGYYGDGLYCYEHTGVEIPDNSPPDCRQVRDLCDPFAECIYSRSSDSYICSCQPGYHGDGLVCHREPTESCEIENNCHPEADCRLDETAQEYICVCRSGYQGDGYVCMRSGGYDGQDGEAAAPSPICVLGSCYCATGYEYDDLRGVCVPLTETVSSGETNNNNEMQCDVLPQMCDINAVCMYNSNVGRYSCQCKTGYAGNGRECSPQDFCSSHSECSAYGECAYDSVELRYSCRCREGFTGDGKECRPKSDAGCDILRNCDANAQCAWDSNQSKYACECKPGYEGDGLQCQEDLLSCNTLQNCGENAECGYDTESRSYKCQCLTGYEGDGFRCRSTVPCYQDPLVCDANAVCSVSQRSREWTCQCKPGYQGDGHTCKEAVPLGGGEFLVVTKGMSLIKVPLGGGRAVPLVVEPFQTAIGIDIDCPNQQIYWSDVATRTIKMASFNGTDRGTFLEAEIGSPEGLAIDPVSQTIYWTDSLKDTIEVASLKSKLRKTVISTGLVNPRGIAVYPQRGRLFWSDWNRDYPKIEYSGLDGQERQILVGEGLALPNSLVVDRATEELCWADAGTHKIECVGIDGRNRRNYVAKIKYPFGLAIGPETFYWSDWETKKVERASRQSGEISTGYDVHLGGTGKLYGIVYVPATCPHVYSPCDYNSCGEERLCLPNARGGRSCMCPDGELNCQNLL</sequence>
<comment type="subcellular location">
    <subcellularLocation>
        <location evidence="1">Secreted</location>
        <location evidence="1">Extracellular space</location>
        <location evidence="1">Extracellular matrix</location>
        <location evidence="1">Basement membrane</location>
    </subcellularLocation>
</comment>
<evidence type="ECO:0000256" key="9">
    <source>
        <dbReference type="ARBA" id="ARBA00022889"/>
    </source>
</evidence>
<dbReference type="InterPro" id="IPR006605">
    <property type="entry name" value="G2_nidogen/fibulin_G2F"/>
</dbReference>
<evidence type="ECO:0000256" key="6">
    <source>
        <dbReference type="ARBA" id="ARBA00022737"/>
    </source>
</evidence>
<feature type="disulfide bond" evidence="12">
    <location>
        <begin position="894"/>
        <end position="911"/>
    </location>
</feature>
<feature type="domain" description="EGF-like" evidence="15">
    <location>
        <begin position="841"/>
        <end position="883"/>
    </location>
</feature>
<organism evidence="18 19">
    <name type="scientific">Orchesella dallaii</name>
    <dbReference type="NCBI Taxonomy" id="48710"/>
    <lineage>
        <taxon>Eukaryota</taxon>
        <taxon>Metazoa</taxon>
        <taxon>Ecdysozoa</taxon>
        <taxon>Arthropoda</taxon>
        <taxon>Hexapoda</taxon>
        <taxon>Collembola</taxon>
        <taxon>Entomobryomorpha</taxon>
        <taxon>Entomobryoidea</taxon>
        <taxon>Orchesellidae</taxon>
        <taxon>Orchesellinae</taxon>
        <taxon>Orchesella</taxon>
    </lineage>
</organism>
<dbReference type="PROSITE" id="PS51220">
    <property type="entry name" value="NIDO"/>
    <property type="match status" value="1"/>
</dbReference>
<feature type="signal peptide" evidence="14">
    <location>
        <begin position="1"/>
        <end position="44"/>
    </location>
</feature>
<feature type="chain" id="PRO_5045120825" description="Nidogen-1" evidence="14">
    <location>
        <begin position="45"/>
        <end position="1363"/>
    </location>
</feature>
<dbReference type="Gene3D" id="2.40.155.10">
    <property type="entry name" value="Green fluorescent protein"/>
    <property type="match status" value="1"/>
</dbReference>
<evidence type="ECO:0000256" key="12">
    <source>
        <dbReference type="PROSITE-ProRule" id="PRU00076"/>
    </source>
</evidence>
<keyword evidence="10 12" id="KW-1015">Disulfide bond</keyword>
<evidence type="ECO:0008006" key="20">
    <source>
        <dbReference type="Google" id="ProtNLM"/>
    </source>
</evidence>
<evidence type="ECO:0000256" key="4">
    <source>
        <dbReference type="ARBA" id="ARBA00022536"/>
    </source>
</evidence>
<dbReference type="PANTHER" id="PTHR24039">
    <property type="entry name" value="FIBRILLIN-RELATED"/>
    <property type="match status" value="1"/>
</dbReference>
<feature type="disulfide bond" evidence="12">
    <location>
        <begin position="938"/>
        <end position="955"/>
    </location>
</feature>
<dbReference type="InterPro" id="IPR000152">
    <property type="entry name" value="EGF-type_Asp/Asn_hydroxyl_site"/>
</dbReference>
<keyword evidence="7" id="KW-0106">Calcium</keyword>
<dbReference type="CDD" id="cd00054">
    <property type="entry name" value="EGF_CA"/>
    <property type="match status" value="1"/>
</dbReference>
<evidence type="ECO:0000256" key="13">
    <source>
        <dbReference type="PROSITE-ProRule" id="PRU00461"/>
    </source>
</evidence>
<reference evidence="18 19" key="1">
    <citation type="submission" date="2024-08" db="EMBL/GenBank/DDBJ databases">
        <authorList>
            <person name="Cucini C."/>
            <person name="Frati F."/>
        </authorList>
    </citation>
    <scope>NUCLEOTIDE SEQUENCE [LARGE SCALE GENOMIC DNA]</scope>
</reference>
<evidence type="ECO:0000256" key="14">
    <source>
        <dbReference type="SAM" id="SignalP"/>
    </source>
</evidence>
<dbReference type="SMART" id="SM00682">
    <property type="entry name" value="G2F"/>
    <property type="match status" value="1"/>
</dbReference>
<feature type="disulfide bond" evidence="12">
    <location>
        <begin position="981"/>
        <end position="998"/>
    </location>
</feature>
<dbReference type="SUPFAM" id="SSF54511">
    <property type="entry name" value="GFP-like"/>
    <property type="match status" value="1"/>
</dbReference>
<keyword evidence="19" id="KW-1185">Reference proteome</keyword>
<dbReference type="Gene3D" id="2.10.25.10">
    <property type="entry name" value="Laminin"/>
    <property type="match status" value="9"/>
</dbReference>
<evidence type="ECO:0000313" key="18">
    <source>
        <dbReference type="EMBL" id="CAL8111084.1"/>
    </source>
</evidence>
<dbReference type="PROSITE" id="PS50993">
    <property type="entry name" value="NIDOGEN_G2"/>
    <property type="match status" value="1"/>
</dbReference>
<dbReference type="InterPro" id="IPR049883">
    <property type="entry name" value="NOTCH1_EGF-like"/>
</dbReference>
<keyword evidence="9" id="KW-0130">Cell adhesion</keyword>
<dbReference type="Pfam" id="PF07645">
    <property type="entry name" value="EGF_CA"/>
    <property type="match status" value="1"/>
</dbReference>
<feature type="repeat" description="LDL-receptor class B" evidence="13">
    <location>
        <begin position="1236"/>
        <end position="1277"/>
    </location>
</feature>
<dbReference type="SUPFAM" id="SSF63825">
    <property type="entry name" value="YWTD domain"/>
    <property type="match status" value="1"/>
</dbReference>
<dbReference type="Pfam" id="PF07474">
    <property type="entry name" value="G2F"/>
    <property type="match status" value="1"/>
</dbReference>
<evidence type="ECO:0000259" key="17">
    <source>
        <dbReference type="PROSITE" id="PS51220"/>
    </source>
</evidence>
<dbReference type="EMBL" id="CAXLJM020000046">
    <property type="protein sequence ID" value="CAL8111084.1"/>
    <property type="molecule type" value="Genomic_DNA"/>
</dbReference>
<evidence type="ECO:0000313" key="19">
    <source>
        <dbReference type="Proteomes" id="UP001642540"/>
    </source>
</evidence>
<dbReference type="SMART" id="SM00179">
    <property type="entry name" value="EGF_CA"/>
    <property type="match status" value="1"/>
</dbReference>
<dbReference type="SMART" id="SM00181">
    <property type="entry name" value="EGF"/>
    <property type="match status" value="11"/>
</dbReference>
<proteinExistence type="predicted"/>
<dbReference type="PROSITE" id="PS01186">
    <property type="entry name" value="EGF_2"/>
    <property type="match status" value="10"/>
</dbReference>
<dbReference type="InterPro" id="IPR000742">
    <property type="entry name" value="EGF"/>
</dbReference>
<feature type="disulfide bond" evidence="12">
    <location>
        <begin position="711"/>
        <end position="728"/>
    </location>
</feature>